<dbReference type="STRING" id="573413.Spirs_1054"/>
<dbReference type="eggNOG" id="COG4603">
    <property type="taxonomic scope" value="Bacteria"/>
</dbReference>
<evidence type="ECO:0000313" key="7">
    <source>
        <dbReference type="EMBL" id="ADK80187.1"/>
    </source>
</evidence>
<feature type="transmembrane region" description="Helical" evidence="6">
    <location>
        <begin position="236"/>
        <end position="258"/>
    </location>
</feature>
<feature type="transmembrane region" description="Helical" evidence="6">
    <location>
        <begin position="85"/>
        <end position="106"/>
    </location>
</feature>
<evidence type="ECO:0000256" key="3">
    <source>
        <dbReference type="ARBA" id="ARBA00022692"/>
    </source>
</evidence>
<feature type="transmembrane region" description="Helical" evidence="6">
    <location>
        <begin position="12"/>
        <end position="35"/>
    </location>
</feature>
<dbReference type="InterPro" id="IPR001851">
    <property type="entry name" value="ABC_transp_permease"/>
</dbReference>
<dbReference type="PANTHER" id="PTHR47089">
    <property type="entry name" value="ABC TRANSPORTER, PERMEASE PROTEIN"/>
    <property type="match status" value="1"/>
</dbReference>
<sequence length="358" mass="37708">MNRRLNTILVQCVSITVAFALGAVVIKMIGISPLFAYGALLNGSFGSINAIGETLVKMTPLILTGLSYAFAARAGLINIGAEGQLYVGGILATLVGSNFAGLPMIIHVPFAVAAAFAGGAVWGGLVGLLKVKFGANEIITTVMLNYIAIYLVSFLVTGPMKAPPGTMPESRPIVDSAQLVRILPGTRLHIGIFIALLALLFYYFFIFKMRQGYEMRVVGNNMESARAAGMRPQRTMVLAMLLAGGMGGLAGGVEILGIQGRLLQSFSPGYGFDGIAVALVGVNNPVGIVLGALLFGFLRAGGNRMQLIAQVPVSVIYVVQGLVITFVIIGQNLHVFQKVGVNRPFRRKTGDGPAPEVL</sequence>
<feature type="transmembrane region" description="Helical" evidence="6">
    <location>
        <begin position="307"/>
        <end position="329"/>
    </location>
</feature>
<feature type="transmembrane region" description="Helical" evidence="6">
    <location>
        <begin position="188"/>
        <end position="206"/>
    </location>
</feature>
<feature type="transmembrane region" description="Helical" evidence="6">
    <location>
        <begin position="55"/>
        <end position="73"/>
    </location>
</feature>
<keyword evidence="8" id="KW-1185">Reference proteome</keyword>
<comment type="subcellular location">
    <subcellularLocation>
        <location evidence="1">Cell membrane</location>
        <topology evidence="1">Multi-pass membrane protein</topology>
    </subcellularLocation>
</comment>
<dbReference type="HOGENOM" id="CLU_040769_0_3_12"/>
<evidence type="ECO:0000313" key="8">
    <source>
        <dbReference type="Proteomes" id="UP000002318"/>
    </source>
</evidence>
<feature type="transmembrane region" description="Helical" evidence="6">
    <location>
        <begin position="270"/>
        <end position="295"/>
    </location>
</feature>
<evidence type="ECO:0000256" key="2">
    <source>
        <dbReference type="ARBA" id="ARBA00022475"/>
    </source>
</evidence>
<dbReference type="GO" id="GO:0005886">
    <property type="term" value="C:plasma membrane"/>
    <property type="evidence" value="ECO:0007669"/>
    <property type="project" value="UniProtKB-SubCell"/>
</dbReference>
<organism evidence="7 8">
    <name type="scientific">Sediminispirochaeta smaragdinae (strain DSM 11293 / JCM 15392 / SEBR 4228)</name>
    <name type="common">Spirochaeta smaragdinae</name>
    <dbReference type="NCBI Taxonomy" id="573413"/>
    <lineage>
        <taxon>Bacteria</taxon>
        <taxon>Pseudomonadati</taxon>
        <taxon>Spirochaetota</taxon>
        <taxon>Spirochaetia</taxon>
        <taxon>Spirochaetales</taxon>
        <taxon>Spirochaetaceae</taxon>
        <taxon>Sediminispirochaeta</taxon>
    </lineage>
</organism>
<dbReference type="KEGG" id="ssm:Spirs_1054"/>
<evidence type="ECO:0000256" key="1">
    <source>
        <dbReference type="ARBA" id="ARBA00004651"/>
    </source>
</evidence>
<keyword evidence="5 6" id="KW-0472">Membrane</keyword>
<dbReference type="CDD" id="cd06580">
    <property type="entry name" value="TM_PBP1_transp_TpRbsC_like"/>
    <property type="match status" value="1"/>
</dbReference>
<dbReference type="PANTHER" id="PTHR47089:SF1">
    <property type="entry name" value="GUANOSINE ABC TRANSPORTER PERMEASE PROTEIN NUPP"/>
    <property type="match status" value="1"/>
</dbReference>
<evidence type="ECO:0000256" key="4">
    <source>
        <dbReference type="ARBA" id="ARBA00022989"/>
    </source>
</evidence>
<dbReference type="GO" id="GO:0022857">
    <property type="term" value="F:transmembrane transporter activity"/>
    <property type="evidence" value="ECO:0007669"/>
    <property type="project" value="InterPro"/>
</dbReference>
<protein>
    <submittedName>
        <fullName evidence="7">Inner-membrane translocator</fullName>
    </submittedName>
</protein>
<proteinExistence type="predicted"/>
<feature type="transmembrane region" description="Helical" evidence="6">
    <location>
        <begin position="138"/>
        <end position="157"/>
    </location>
</feature>
<dbReference type="Pfam" id="PF02653">
    <property type="entry name" value="BPD_transp_2"/>
    <property type="match status" value="1"/>
</dbReference>
<dbReference type="Proteomes" id="UP000002318">
    <property type="component" value="Chromosome"/>
</dbReference>
<keyword evidence="4 6" id="KW-1133">Transmembrane helix</keyword>
<evidence type="ECO:0000256" key="5">
    <source>
        <dbReference type="ARBA" id="ARBA00023136"/>
    </source>
</evidence>
<dbReference type="RefSeq" id="WP_013253651.1">
    <property type="nucleotide sequence ID" value="NC_014364.1"/>
</dbReference>
<reference evidence="8" key="1">
    <citation type="journal article" date="2010" name="Stand. Genomic Sci.">
        <title>Complete genome sequence of Spirochaeta smaragdinae type strain (SEBR 4228).</title>
        <authorList>
            <person name="Mavromatis K."/>
            <person name="Yasawong M."/>
            <person name="Chertkov O."/>
            <person name="Lapidus A."/>
            <person name="Lucas S."/>
            <person name="Nolan M."/>
            <person name="Del Rio T.G."/>
            <person name="Tice H."/>
            <person name="Cheng J.F."/>
            <person name="Pitluck S."/>
            <person name="Liolios K."/>
            <person name="Ivanova N."/>
            <person name="Tapia R."/>
            <person name="Han C."/>
            <person name="Bruce D."/>
            <person name="Goodwin L."/>
            <person name="Pati A."/>
            <person name="Chen A."/>
            <person name="Palaniappan K."/>
            <person name="Land M."/>
            <person name="Hauser L."/>
            <person name="Chang Y.J."/>
            <person name="Jeffries C.D."/>
            <person name="Detter J.C."/>
            <person name="Rohde M."/>
            <person name="Brambilla E."/>
            <person name="Spring S."/>
            <person name="Goker M."/>
            <person name="Sikorski J."/>
            <person name="Woyke T."/>
            <person name="Bristow J."/>
            <person name="Eisen J.A."/>
            <person name="Markowitz V."/>
            <person name="Hugenholtz P."/>
            <person name="Klenk H.P."/>
            <person name="Kyrpides N.C."/>
        </authorList>
    </citation>
    <scope>NUCLEOTIDE SEQUENCE [LARGE SCALE GENOMIC DNA]</scope>
    <source>
        <strain evidence="8">DSM 11293 / JCM 15392 / SEBR 4228</strain>
    </source>
</reference>
<evidence type="ECO:0000256" key="6">
    <source>
        <dbReference type="SAM" id="Phobius"/>
    </source>
</evidence>
<keyword evidence="3 6" id="KW-0812">Transmembrane</keyword>
<name>E1R0T8_SEDSS</name>
<dbReference type="OrthoDB" id="45037at2"/>
<gene>
    <name evidence="7" type="ordered locus">Spirs_1054</name>
</gene>
<accession>E1R0T8</accession>
<dbReference type="EMBL" id="CP002116">
    <property type="protein sequence ID" value="ADK80187.1"/>
    <property type="molecule type" value="Genomic_DNA"/>
</dbReference>
<feature type="transmembrane region" description="Helical" evidence="6">
    <location>
        <begin position="112"/>
        <end position="131"/>
    </location>
</feature>
<keyword evidence="2" id="KW-1003">Cell membrane</keyword>
<dbReference type="AlphaFoldDB" id="E1R0T8"/>